<dbReference type="PROSITE" id="PS01102">
    <property type="entry name" value="ZF_DKSA_1"/>
    <property type="match status" value="1"/>
</dbReference>
<evidence type="ECO:0000256" key="4">
    <source>
        <dbReference type="PROSITE-ProRule" id="PRU00510"/>
    </source>
</evidence>
<dbReference type="AlphaFoldDB" id="A0A1G1W3V8"/>
<evidence type="ECO:0000259" key="5">
    <source>
        <dbReference type="Pfam" id="PF01258"/>
    </source>
</evidence>
<gene>
    <name evidence="6" type="ORF">A2113_02425</name>
</gene>
<dbReference type="SUPFAM" id="SSF57716">
    <property type="entry name" value="Glucocorticoid receptor-like (DNA-binding domain)"/>
    <property type="match status" value="1"/>
</dbReference>
<dbReference type="STRING" id="1802591.A2113_02425"/>
<evidence type="ECO:0000256" key="1">
    <source>
        <dbReference type="ARBA" id="ARBA00022723"/>
    </source>
</evidence>
<feature type="zinc finger region" description="dksA C4-type" evidence="4">
    <location>
        <begin position="82"/>
        <end position="106"/>
    </location>
</feature>
<reference evidence="6 7" key="1">
    <citation type="journal article" date="2016" name="Nat. Commun.">
        <title>Thousands of microbial genomes shed light on interconnected biogeochemical processes in an aquifer system.</title>
        <authorList>
            <person name="Anantharaman K."/>
            <person name="Brown C.T."/>
            <person name="Hug L.A."/>
            <person name="Sharon I."/>
            <person name="Castelle C.J."/>
            <person name="Probst A.J."/>
            <person name="Thomas B.C."/>
            <person name="Singh A."/>
            <person name="Wilkins M.J."/>
            <person name="Karaoz U."/>
            <person name="Brodie E.L."/>
            <person name="Williams K.H."/>
            <person name="Hubbard S.S."/>
            <person name="Banfield J.F."/>
        </authorList>
    </citation>
    <scope>NUCLEOTIDE SEQUENCE [LARGE SCALE GENOMIC DNA]</scope>
</reference>
<keyword evidence="3" id="KW-0862">Zinc</keyword>
<sequence length="111" mass="12421">MGEAIKKKLLAERKSLQNQLAVYKSEDPLLDPEQNISNTIDDVITVAEGHDRIVATRLELKQRLVEVNEALRKIEEGGYGVCEKCQGKINKERLEVLPTAKLCLGCETESN</sequence>
<dbReference type="EMBL" id="MHCN01000009">
    <property type="protein sequence ID" value="OGY22047.1"/>
    <property type="molecule type" value="Genomic_DNA"/>
</dbReference>
<dbReference type="GO" id="GO:0008270">
    <property type="term" value="F:zinc ion binding"/>
    <property type="evidence" value="ECO:0007669"/>
    <property type="project" value="UniProtKB-KW"/>
</dbReference>
<dbReference type="Proteomes" id="UP000176299">
    <property type="component" value="Unassembled WGS sequence"/>
</dbReference>
<dbReference type="PROSITE" id="PS51128">
    <property type="entry name" value="ZF_DKSA_2"/>
    <property type="match status" value="1"/>
</dbReference>
<evidence type="ECO:0000256" key="3">
    <source>
        <dbReference type="ARBA" id="ARBA00022833"/>
    </source>
</evidence>
<feature type="domain" description="Zinc finger DksA/TraR C4-type" evidence="5">
    <location>
        <begin position="77"/>
        <end position="109"/>
    </location>
</feature>
<evidence type="ECO:0000313" key="7">
    <source>
        <dbReference type="Proteomes" id="UP000176299"/>
    </source>
</evidence>
<organism evidence="6 7">
    <name type="scientific">Candidatus Woykebacteria bacterium GWA1_44_8</name>
    <dbReference type="NCBI Taxonomy" id="1802591"/>
    <lineage>
        <taxon>Bacteria</taxon>
        <taxon>Candidatus Woykeibacteriota</taxon>
    </lineage>
</organism>
<dbReference type="PANTHER" id="PTHR33823">
    <property type="entry name" value="RNA POLYMERASE-BINDING TRANSCRIPTION FACTOR DKSA-RELATED"/>
    <property type="match status" value="1"/>
</dbReference>
<dbReference type="InterPro" id="IPR000962">
    <property type="entry name" value="Znf_DskA_TraR"/>
</dbReference>
<proteinExistence type="predicted"/>
<dbReference type="PANTHER" id="PTHR33823:SF4">
    <property type="entry name" value="GENERAL STRESS PROTEIN 16O"/>
    <property type="match status" value="1"/>
</dbReference>
<accession>A0A1G1W3V8</accession>
<dbReference type="Pfam" id="PF01258">
    <property type="entry name" value="zf-dskA_traR"/>
    <property type="match status" value="1"/>
</dbReference>
<keyword evidence="2" id="KW-0863">Zinc-finger</keyword>
<evidence type="ECO:0000256" key="2">
    <source>
        <dbReference type="ARBA" id="ARBA00022771"/>
    </source>
</evidence>
<keyword evidence="1" id="KW-0479">Metal-binding</keyword>
<dbReference type="Gene3D" id="1.20.120.910">
    <property type="entry name" value="DksA, coiled-coil domain"/>
    <property type="match status" value="1"/>
</dbReference>
<comment type="caution">
    <text evidence="6">The sequence shown here is derived from an EMBL/GenBank/DDBJ whole genome shotgun (WGS) entry which is preliminary data.</text>
</comment>
<protein>
    <recommendedName>
        <fullName evidence="5">Zinc finger DksA/TraR C4-type domain-containing protein</fullName>
    </recommendedName>
</protein>
<name>A0A1G1W3V8_9BACT</name>
<evidence type="ECO:0000313" key="6">
    <source>
        <dbReference type="EMBL" id="OGY22047.1"/>
    </source>
</evidence>
<dbReference type="InterPro" id="IPR020458">
    <property type="entry name" value="Znf_DskA_TraR_CS"/>
</dbReference>